<reference evidence="2" key="1">
    <citation type="journal article" date="2014" name="Int. J. Syst. Evol. Microbiol.">
        <title>Complete genome sequence of Corynebacterium casei LMG S-19264T (=DSM 44701T), isolated from a smear-ripened cheese.</title>
        <authorList>
            <consortium name="US DOE Joint Genome Institute (JGI-PGF)"/>
            <person name="Walter F."/>
            <person name="Albersmeier A."/>
            <person name="Kalinowski J."/>
            <person name="Ruckert C."/>
        </authorList>
    </citation>
    <scope>NUCLEOTIDE SEQUENCE</scope>
    <source>
        <strain evidence="2">CGMCC 4.7368</strain>
    </source>
</reference>
<organism evidence="2 3">
    <name type="scientific">Nonomuraea cavernae</name>
    <dbReference type="NCBI Taxonomy" id="2045107"/>
    <lineage>
        <taxon>Bacteria</taxon>
        <taxon>Bacillati</taxon>
        <taxon>Actinomycetota</taxon>
        <taxon>Actinomycetes</taxon>
        <taxon>Streptosporangiales</taxon>
        <taxon>Streptosporangiaceae</taxon>
        <taxon>Nonomuraea</taxon>
    </lineage>
</organism>
<dbReference type="AlphaFoldDB" id="A0A917YZK4"/>
<feature type="compositionally biased region" description="Basic and acidic residues" evidence="1">
    <location>
        <begin position="1"/>
        <end position="10"/>
    </location>
</feature>
<protein>
    <submittedName>
        <fullName evidence="2">Uncharacterized protein</fullName>
    </submittedName>
</protein>
<dbReference type="Proteomes" id="UP000646523">
    <property type="component" value="Unassembled WGS sequence"/>
</dbReference>
<accession>A0A917YZK4</accession>
<dbReference type="EMBL" id="BMNH01000006">
    <property type="protein sequence ID" value="GGO68808.1"/>
    <property type="molecule type" value="Genomic_DNA"/>
</dbReference>
<keyword evidence="3" id="KW-1185">Reference proteome</keyword>
<evidence type="ECO:0000256" key="1">
    <source>
        <dbReference type="SAM" id="MobiDB-lite"/>
    </source>
</evidence>
<evidence type="ECO:0000313" key="2">
    <source>
        <dbReference type="EMBL" id="GGO68808.1"/>
    </source>
</evidence>
<reference evidence="2" key="2">
    <citation type="submission" date="2020-09" db="EMBL/GenBank/DDBJ databases">
        <authorList>
            <person name="Sun Q."/>
            <person name="Zhou Y."/>
        </authorList>
    </citation>
    <scope>NUCLEOTIDE SEQUENCE</scope>
    <source>
        <strain evidence="2">CGMCC 4.7368</strain>
    </source>
</reference>
<evidence type="ECO:0000313" key="3">
    <source>
        <dbReference type="Proteomes" id="UP000646523"/>
    </source>
</evidence>
<gene>
    <name evidence="2" type="ORF">GCM10012289_28450</name>
</gene>
<name>A0A917YZK4_9ACTN</name>
<feature type="region of interest" description="Disordered" evidence="1">
    <location>
        <begin position="1"/>
        <end position="26"/>
    </location>
</feature>
<sequence>MVAGDDERRPVPSPRVADLGPGGDPLWDPDRLASDVLAALPLSWEQAADWAVDRRTRPREEILAMRTCKNLLAPMRLIADQLAAGPVRARIESWLDLWPQLP</sequence>
<proteinExistence type="predicted"/>
<comment type="caution">
    <text evidence="2">The sequence shown here is derived from an EMBL/GenBank/DDBJ whole genome shotgun (WGS) entry which is preliminary data.</text>
</comment>